<dbReference type="Pfam" id="PF05257">
    <property type="entry name" value="CHAP"/>
    <property type="match status" value="1"/>
</dbReference>
<comment type="caution">
    <text evidence="3">The sequence shown here is derived from an EMBL/GenBank/DDBJ whole genome shotgun (WGS) entry which is preliminary data.</text>
</comment>
<protein>
    <submittedName>
        <fullName evidence="3">Peptidoglycan-binding protein</fullName>
    </submittedName>
</protein>
<dbReference type="EMBL" id="DVFW01000016">
    <property type="protein sequence ID" value="HIQ80142.1"/>
    <property type="molecule type" value="Genomic_DNA"/>
</dbReference>
<dbReference type="Pfam" id="PF01471">
    <property type="entry name" value="PG_binding_1"/>
    <property type="match status" value="1"/>
</dbReference>
<dbReference type="SUPFAM" id="SSF54001">
    <property type="entry name" value="Cysteine proteinases"/>
    <property type="match status" value="1"/>
</dbReference>
<evidence type="ECO:0000313" key="3">
    <source>
        <dbReference type="EMBL" id="HIQ80142.1"/>
    </source>
</evidence>
<proteinExistence type="predicted"/>
<dbReference type="AlphaFoldDB" id="A0A9D0ZGF2"/>
<accession>A0A9D0ZGF2</accession>
<reference evidence="3" key="2">
    <citation type="journal article" date="2021" name="PeerJ">
        <title>Extensive microbial diversity within the chicken gut microbiome revealed by metagenomics and culture.</title>
        <authorList>
            <person name="Gilroy R."/>
            <person name="Ravi A."/>
            <person name="Getino M."/>
            <person name="Pursley I."/>
            <person name="Horton D.L."/>
            <person name="Alikhan N.F."/>
            <person name="Baker D."/>
            <person name="Gharbi K."/>
            <person name="Hall N."/>
            <person name="Watson M."/>
            <person name="Adriaenssens E.M."/>
            <person name="Foster-Nyarko E."/>
            <person name="Jarju S."/>
            <person name="Secka A."/>
            <person name="Antonio M."/>
            <person name="Oren A."/>
            <person name="Chaudhuri R.R."/>
            <person name="La Ragione R."/>
            <person name="Hildebrand F."/>
            <person name="Pallen M.J."/>
        </authorList>
    </citation>
    <scope>NUCLEOTIDE SEQUENCE</scope>
    <source>
        <strain evidence="3">ChiSjej1B19-3389</strain>
    </source>
</reference>
<organism evidence="3 4">
    <name type="scientific">Candidatus Scatavimonas merdigallinarum</name>
    <dbReference type="NCBI Taxonomy" id="2840914"/>
    <lineage>
        <taxon>Bacteria</taxon>
        <taxon>Bacillati</taxon>
        <taxon>Bacillota</taxon>
        <taxon>Clostridia</taxon>
        <taxon>Eubacteriales</taxon>
        <taxon>Oscillospiraceae</taxon>
        <taxon>Oscillospiraceae incertae sedis</taxon>
        <taxon>Candidatus Scatavimonas</taxon>
    </lineage>
</organism>
<dbReference type="InterPro" id="IPR036365">
    <property type="entry name" value="PGBD-like_sf"/>
</dbReference>
<evidence type="ECO:0000259" key="1">
    <source>
        <dbReference type="Pfam" id="PF01471"/>
    </source>
</evidence>
<dbReference type="Gene3D" id="1.10.101.10">
    <property type="entry name" value="PGBD-like superfamily/PGBD"/>
    <property type="match status" value="1"/>
</dbReference>
<reference evidence="3" key="1">
    <citation type="submission" date="2020-10" db="EMBL/GenBank/DDBJ databases">
        <authorList>
            <person name="Gilroy R."/>
        </authorList>
    </citation>
    <scope>NUCLEOTIDE SEQUENCE</scope>
    <source>
        <strain evidence="3">ChiSjej1B19-3389</strain>
    </source>
</reference>
<dbReference type="InterPro" id="IPR036366">
    <property type="entry name" value="PGBDSf"/>
</dbReference>
<name>A0A9D0ZGF2_9FIRM</name>
<dbReference type="Proteomes" id="UP000886787">
    <property type="component" value="Unassembled WGS sequence"/>
</dbReference>
<feature type="domain" description="Peptidase C51" evidence="2">
    <location>
        <begin position="45"/>
        <end position="124"/>
    </location>
</feature>
<feature type="domain" description="Peptidoglycan binding-like" evidence="1">
    <location>
        <begin position="177"/>
        <end position="226"/>
    </location>
</feature>
<dbReference type="InterPro" id="IPR038765">
    <property type="entry name" value="Papain-like_cys_pep_sf"/>
</dbReference>
<evidence type="ECO:0000259" key="2">
    <source>
        <dbReference type="Pfam" id="PF05257"/>
    </source>
</evidence>
<gene>
    <name evidence="3" type="ORF">IAD32_02505</name>
</gene>
<dbReference type="InterPro" id="IPR007921">
    <property type="entry name" value="CHAP_dom"/>
</dbReference>
<dbReference type="Gene3D" id="3.90.1720.10">
    <property type="entry name" value="endopeptidase domain like (from Nostoc punctiforme)"/>
    <property type="match status" value="1"/>
</dbReference>
<dbReference type="InterPro" id="IPR002477">
    <property type="entry name" value="Peptidoglycan-bd-like"/>
</dbReference>
<dbReference type="SUPFAM" id="SSF47090">
    <property type="entry name" value="PGBD-like"/>
    <property type="match status" value="1"/>
</dbReference>
<evidence type="ECO:0000313" key="4">
    <source>
        <dbReference type="Proteomes" id="UP000886787"/>
    </source>
</evidence>
<sequence>MATQREAVITLAKKELGYTEGSNGWTKFGQWYAEYMHCENQGFETADWCAMFCAWCMQKAGLTSSQTVFTASAGPTGETLWKEKGLWKNAAYMPKVGDLLHFTWGHVGLVEKVNGNTVHTIEGNSSNTVAQRNYSLSYSGIRGYAAPRYKEESGENYMEVAKGDINNFAYCVKSDLKYLKLLGYIKTSVDDKTGYGEGSEKAVREFQEKTGLTVDGIVGEKTLRKMREVITKQLNAAKSALGA</sequence>